<evidence type="ECO:0000313" key="3">
    <source>
        <dbReference type="Proteomes" id="UP000199300"/>
    </source>
</evidence>
<reference evidence="2 3" key="1">
    <citation type="submission" date="2016-10" db="EMBL/GenBank/DDBJ databases">
        <authorList>
            <person name="de Groot N.N."/>
        </authorList>
    </citation>
    <scope>NUCLEOTIDE SEQUENCE [LARGE SCALE GENOMIC DNA]</scope>
    <source>
        <strain evidence="2 3">CGMCC 1.10434</strain>
    </source>
</reference>
<keyword evidence="1" id="KW-0812">Transmembrane</keyword>
<protein>
    <submittedName>
        <fullName evidence="2">Putative membrane protein</fullName>
    </submittedName>
</protein>
<keyword evidence="3" id="KW-1185">Reference proteome</keyword>
<dbReference type="OrthoDB" id="7205479at2"/>
<dbReference type="PANTHER" id="PTHR37309:SF1">
    <property type="entry name" value="SLR0284 PROTEIN"/>
    <property type="match status" value="1"/>
</dbReference>
<feature type="transmembrane region" description="Helical" evidence="1">
    <location>
        <begin position="29"/>
        <end position="47"/>
    </location>
</feature>
<feature type="transmembrane region" description="Helical" evidence="1">
    <location>
        <begin position="86"/>
        <end position="108"/>
    </location>
</feature>
<organism evidence="2 3">
    <name type="scientific">Amphibacillus marinus</name>
    <dbReference type="NCBI Taxonomy" id="872970"/>
    <lineage>
        <taxon>Bacteria</taxon>
        <taxon>Bacillati</taxon>
        <taxon>Bacillota</taxon>
        <taxon>Bacilli</taxon>
        <taxon>Bacillales</taxon>
        <taxon>Bacillaceae</taxon>
        <taxon>Amphibacillus</taxon>
    </lineage>
</organism>
<feature type="transmembrane region" description="Helical" evidence="1">
    <location>
        <begin position="54"/>
        <end position="74"/>
    </location>
</feature>
<dbReference type="RefSeq" id="WP_091499341.1">
    <property type="nucleotide sequence ID" value="NZ_FODJ01000011.1"/>
</dbReference>
<dbReference type="AlphaFoldDB" id="A0A1H8RQR1"/>
<name>A0A1H8RQR1_9BACI</name>
<evidence type="ECO:0000256" key="1">
    <source>
        <dbReference type="SAM" id="Phobius"/>
    </source>
</evidence>
<dbReference type="Pfam" id="PF04020">
    <property type="entry name" value="Phage_holin_4_2"/>
    <property type="match status" value="1"/>
</dbReference>
<dbReference type="STRING" id="872970.SAMN04488134_1118"/>
<evidence type="ECO:0000313" key="2">
    <source>
        <dbReference type="EMBL" id="SEO68949.1"/>
    </source>
</evidence>
<dbReference type="Proteomes" id="UP000199300">
    <property type="component" value="Unassembled WGS sequence"/>
</dbReference>
<dbReference type="InterPro" id="IPR007165">
    <property type="entry name" value="Phage_holin_4_2"/>
</dbReference>
<gene>
    <name evidence="2" type="ORF">SAMN04488134_1118</name>
</gene>
<dbReference type="EMBL" id="FODJ01000011">
    <property type="protein sequence ID" value="SEO68949.1"/>
    <property type="molecule type" value="Genomic_DNA"/>
</dbReference>
<sequence>MTKWLLSLILNAIALVAVAQLFDGFHIDTFGIALLASFIISILNAVVKPLLIILTLPITLLSLGLFLFVINAITLMLTQEFLGSGFVIESFGLAVMAAIVISLINLVLNKLIRDTLLTSK</sequence>
<keyword evidence="1" id="KW-0472">Membrane</keyword>
<proteinExistence type="predicted"/>
<dbReference type="PANTHER" id="PTHR37309">
    <property type="entry name" value="SLR0284 PROTEIN"/>
    <property type="match status" value="1"/>
</dbReference>
<keyword evidence="1" id="KW-1133">Transmembrane helix</keyword>
<accession>A0A1H8RQR1</accession>